<gene>
    <name evidence="1" type="ORF">Amon02_001195800</name>
</gene>
<comment type="caution">
    <text evidence="1">The sequence shown here is derived from an EMBL/GenBank/DDBJ whole genome shotgun (WGS) entry which is preliminary data.</text>
</comment>
<keyword evidence="2" id="KW-1185">Reference proteome</keyword>
<organism evidence="1 2">
    <name type="scientific">Ambrosiozyma monospora</name>
    <name type="common">Yeast</name>
    <name type="synonym">Endomycopsis monosporus</name>
    <dbReference type="NCBI Taxonomy" id="43982"/>
    <lineage>
        <taxon>Eukaryota</taxon>
        <taxon>Fungi</taxon>
        <taxon>Dikarya</taxon>
        <taxon>Ascomycota</taxon>
        <taxon>Saccharomycotina</taxon>
        <taxon>Pichiomycetes</taxon>
        <taxon>Pichiales</taxon>
        <taxon>Pichiaceae</taxon>
        <taxon>Ambrosiozyma</taxon>
    </lineage>
</organism>
<name>A0ACB5U7H2_AMBMO</name>
<sequence>MVNSTATANQSGGFFSSIVGFNAPKYVESDQFILGKQVQVENLDQQLRSLSKSLDFLLEKREEVITSLNELITIVQQLVDLEVNAEISELLSNFEELQTKIKELLERTNMQQLLTLGSTVDEYIRIIGSIRNCFETRFKICNNIAILESQLSKKQKNLSKFKVKYHNQVEKITKIG</sequence>
<accession>A0ACB5U7H2</accession>
<proteinExistence type="predicted"/>
<evidence type="ECO:0000313" key="1">
    <source>
        <dbReference type="EMBL" id="GMF03928.1"/>
    </source>
</evidence>
<reference evidence="1" key="1">
    <citation type="submission" date="2023-04" db="EMBL/GenBank/DDBJ databases">
        <title>Ambrosiozyma monospora NBRC 10751.</title>
        <authorList>
            <person name="Ichikawa N."/>
            <person name="Sato H."/>
            <person name="Tonouchi N."/>
        </authorList>
    </citation>
    <scope>NUCLEOTIDE SEQUENCE</scope>
    <source>
        <strain evidence="1">NBRC 10751</strain>
    </source>
</reference>
<dbReference type="EMBL" id="BSXS01013364">
    <property type="protein sequence ID" value="GMF03928.1"/>
    <property type="molecule type" value="Genomic_DNA"/>
</dbReference>
<dbReference type="Proteomes" id="UP001165064">
    <property type="component" value="Unassembled WGS sequence"/>
</dbReference>
<protein>
    <submittedName>
        <fullName evidence="1">Unnamed protein product</fullName>
    </submittedName>
</protein>
<evidence type="ECO:0000313" key="2">
    <source>
        <dbReference type="Proteomes" id="UP001165064"/>
    </source>
</evidence>